<dbReference type="WBParaSite" id="PEQ_0001227001-mRNA-1">
    <property type="protein sequence ID" value="PEQ_0001227001-mRNA-1"/>
    <property type="gene ID" value="PEQ_0001227001"/>
</dbReference>
<dbReference type="Proteomes" id="UP000887564">
    <property type="component" value="Unplaced"/>
</dbReference>
<reference evidence="2" key="1">
    <citation type="submission" date="2022-11" db="UniProtKB">
        <authorList>
            <consortium name="WormBaseParasite"/>
        </authorList>
    </citation>
    <scope>IDENTIFICATION</scope>
</reference>
<accession>A0A914S0H6</accession>
<name>A0A914S0H6_PAREQ</name>
<keyword evidence="1" id="KW-1185">Reference proteome</keyword>
<organism evidence="1 2">
    <name type="scientific">Parascaris equorum</name>
    <name type="common">Equine roundworm</name>
    <dbReference type="NCBI Taxonomy" id="6256"/>
    <lineage>
        <taxon>Eukaryota</taxon>
        <taxon>Metazoa</taxon>
        <taxon>Ecdysozoa</taxon>
        <taxon>Nematoda</taxon>
        <taxon>Chromadorea</taxon>
        <taxon>Rhabditida</taxon>
        <taxon>Spirurina</taxon>
        <taxon>Ascaridomorpha</taxon>
        <taxon>Ascaridoidea</taxon>
        <taxon>Ascarididae</taxon>
        <taxon>Parascaris</taxon>
    </lineage>
</organism>
<protein>
    <submittedName>
        <fullName evidence="2">Uncharacterized protein</fullName>
    </submittedName>
</protein>
<sequence>MPSTIRSYSSSANGIVSSSLLNGSSELASVMVPSIVRRLFVNGSPNSGSLSQSCSLCNIQNITS</sequence>
<proteinExistence type="predicted"/>
<evidence type="ECO:0000313" key="1">
    <source>
        <dbReference type="Proteomes" id="UP000887564"/>
    </source>
</evidence>
<evidence type="ECO:0000313" key="2">
    <source>
        <dbReference type="WBParaSite" id="PEQ_0001227001-mRNA-1"/>
    </source>
</evidence>
<dbReference type="AlphaFoldDB" id="A0A914S0H6"/>